<evidence type="ECO:0000313" key="2">
    <source>
        <dbReference type="Proteomes" id="UP001230504"/>
    </source>
</evidence>
<keyword evidence="2" id="KW-1185">Reference proteome</keyword>
<protein>
    <submittedName>
        <fullName evidence="1">Uncharacterized protein</fullName>
    </submittedName>
</protein>
<dbReference type="EMBL" id="JAHLJV010000070">
    <property type="protein sequence ID" value="KAK1579162.1"/>
    <property type="molecule type" value="Genomic_DNA"/>
</dbReference>
<dbReference type="Proteomes" id="UP001230504">
    <property type="component" value="Unassembled WGS sequence"/>
</dbReference>
<evidence type="ECO:0000313" key="1">
    <source>
        <dbReference type="EMBL" id="KAK1579162.1"/>
    </source>
</evidence>
<reference evidence="1" key="1">
    <citation type="submission" date="2021-06" db="EMBL/GenBank/DDBJ databases">
        <title>Comparative genomics, transcriptomics and evolutionary studies reveal genomic signatures of adaptation to plant cell wall in hemibiotrophic fungi.</title>
        <authorList>
            <consortium name="DOE Joint Genome Institute"/>
            <person name="Baroncelli R."/>
            <person name="Diaz J.F."/>
            <person name="Benocci T."/>
            <person name="Peng M."/>
            <person name="Battaglia E."/>
            <person name="Haridas S."/>
            <person name="Andreopoulos W."/>
            <person name="Labutti K."/>
            <person name="Pangilinan J."/>
            <person name="Floch G.L."/>
            <person name="Makela M.R."/>
            <person name="Henrissat B."/>
            <person name="Grigoriev I.V."/>
            <person name="Crouch J.A."/>
            <person name="De Vries R.P."/>
            <person name="Sukno S.A."/>
            <person name="Thon M.R."/>
        </authorList>
    </citation>
    <scope>NUCLEOTIDE SEQUENCE</scope>
    <source>
        <strain evidence="1">CBS 125086</strain>
    </source>
</reference>
<proteinExistence type="predicted"/>
<gene>
    <name evidence="1" type="ORF">LY79DRAFT_593053</name>
</gene>
<accession>A0AAD8PRZ8</accession>
<name>A0AAD8PRZ8_9PEZI</name>
<sequence>MILMYYPTYDPEAKFNSIGHRQCRGVFHPATYEGGELTPGAECFHEMWKNCKLPLWVLHPGIYTNCGQLTAMHTRLRLPDDTITFPYDNGDNDCNKSNTEAAKLL</sequence>
<dbReference type="GeneID" id="85445747"/>
<comment type="caution">
    <text evidence="1">The sequence shown here is derived from an EMBL/GenBank/DDBJ whole genome shotgun (WGS) entry which is preliminary data.</text>
</comment>
<dbReference type="AlphaFoldDB" id="A0AAD8PRZ8"/>
<dbReference type="RefSeq" id="XP_060410313.1">
    <property type="nucleotide sequence ID" value="XM_060561507.1"/>
</dbReference>
<organism evidence="1 2">
    <name type="scientific">Colletotrichum navitas</name>
    <dbReference type="NCBI Taxonomy" id="681940"/>
    <lineage>
        <taxon>Eukaryota</taxon>
        <taxon>Fungi</taxon>
        <taxon>Dikarya</taxon>
        <taxon>Ascomycota</taxon>
        <taxon>Pezizomycotina</taxon>
        <taxon>Sordariomycetes</taxon>
        <taxon>Hypocreomycetidae</taxon>
        <taxon>Glomerellales</taxon>
        <taxon>Glomerellaceae</taxon>
        <taxon>Colletotrichum</taxon>
        <taxon>Colletotrichum graminicola species complex</taxon>
    </lineage>
</organism>